<evidence type="ECO:0000256" key="2">
    <source>
        <dbReference type="SAM" id="MobiDB-lite"/>
    </source>
</evidence>
<dbReference type="InterPro" id="IPR050546">
    <property type="entry name" value="Glycosyl_Hydrlase_16"/>
</dbReference>
<evidence type="ECO:0000259" key="3">
    <source>
        <dbReference type="PROSITE" id="PS51762"/>
    </source>
</evidence>
<dbReference type="PANTHER" id="PTHR10963">
    <property type="entry name" value="GLYCOSYL HYDROLASE-RELATED"/>
    <property type="match status" value="1"/>
</dbReference>
<accession>A0A7W7MNM1</accession>
<dbReference type="Pfam" id="PF00722">
    <property type="entry name" value="Glyco_hydro_16"/>
    <property type="match status" value="1"/>
</dbReference>
<comment type="similarity">
    <text evidence="1">Belongs to the glycosyl hydrolase 16 family.</text>
</comment>
<dbReference type="PANTHER" id="PTHR10963:SF55">
    <property type="entry name" value="GLYCOSIDE HYDROLASE FAMILY 16 PROTEIN"/>
    <property type="match status" value="1"/>
</dbReference>
<dbReference type="CDD" id="cd08023">
    <property type="entry name" value="GH16_laminarinase_like"/>
    <property type="match status" value="1"/>
</dbReference>
<dbReference type="Proteomes" id="UP000578112">
    <property type="component" value="Unassembled WGS sequence"/>
</dbReference>
<feature type="compositionally biased region" description="Pro residues" evidence="2">
    <location>
        <begin position="225"/>
        <end position="237"/>
    </location>
</feature>
<dbReference type="GO" id="GO:0004553">
    <property type="term" value="F:hydrolase activity, hydrolyzing O-glycosyl compounds"/>
    <property type="evidence" value="ECO:0007669"/>
    <property type="project" value="InterPro"/>
</dbReference>
<dbReference type="InterPro" id="IPR000757">
    <property type="entry name" value="Beta-glucanase-like"/>
</dbReference>
<proteinExistence type="inferred from homology"/>
<dbReference type="SUPFAM" id="SSF49899">
    <property type="entry name" value="Concanavalin A-like lectins/glucanases"/>
    <property type="match status" value="1"/>
</dbReference>
<feature type="domain" description="GH16" evidence="3">
    <location>
        <begin position="249"/>
        <end position="505"/>
    </location>
</feature>
<keyword evidence="5" id="KW-1185">Reference proteome</keyword>
<gene>
    <name evidence="4" type="ORF">BJ971_001378</name>
</gene>
<evidence type="ECO:0000256" key="1">
    <source>
        <dbReference type="ARBA" id="ARBA00006865"/>
    </source>
</evidence>
<feature type="compositionally biased region" description="Low complexity" evidence="2">
    <location>
        <begin position="238"/>
        <end position="268"/>
    </location>
</feature>
<comment type="caution">
    <text evidence="4">The sequence shown here is derived from an EMBL/GenBank/DDBJ whole genome shotgun (WGS) entry which is preliminary data.</text>
</comment>
<evidence type="ECO:0000313" key="5">
    <source>
        <dbReference type="Proteomes" id="UP000578112"/>
    </source>
</evidence>
<dbReference type="EMBL" id="JACHNH010000001">
    <property type="protein sequence ID" value="MBB4760822.1"/>
    <property type="molecule type" value="Genomic_DNA"/>
</dbReference>
<protein>
    <submittedName>
        <fullName evidence="4">Beta-glucanase (GH16 family)</fullName>
    </submittedName>
</protein>
<feature type="region of interest" description="Disordered" evidence="2">
    <location>
        <begin position="213"/>
        <end position="269"/>
    </location>
</feature>
<dbReference type="RefSeq" id="WP_184990856.1">
    <property type="nucleotide sequence ID" value="NZ_BOMK01000078.1"/>
</dbReference>
<organism evidence="4 5">
    <name type="scientific">Actinoplanes digitatis</name>
    <dbReference type="NCBI Taxonomy" id="1868"/>
    <lineage>
        <taxon>Bacteria</taxon>
        <taxon>Bacillati</taxon>
        <taxon>Actinomycetota</taxon>
        <taxon>Actinomycetes</taxon>
        <taxon>Micromonosporales</taxon>
        <taxon>Micromonosporaceae</taxon>
        <taxon>Actinoplanes</taxon>
    </lineage>
</organism>
<dbReference type="AlphaFoldDB" id="A0A7W7MNM1"/>
<name>A0A7W7MNM1_9ACTN</name>
<dbReference type="GO" id="GO:0005975">
    <property type="term" value="P:carbohydrate metabolic process"/>
    <property type="evidence" value="ECO:0007669"/>
    <property type="project" value="InterPro"/>
</dbReference>
<sequence length="505" mass="55233">MTLRRAYVPAHAPRPRRGIRSTRSLTLIITAAATAMATTLVPVFAGDDDGLTLRPVADTTVSQVPQDGDNAVKTTLASCPSLCDGNPRGRRDATLQFAVDRLPDNAVNVRAKLRVYAWQDFAARVLARTVPGDLSAASSPDKLAAAAFGGPAVDRVTKGFNEFDVSGSVRRNGTYTFALSQESLNTRIYWASRENSKEGLHPELVLSYETRTKPSATTTGAPVTALPPPPTTRPTTPPTTTAPAKSPTTTKTATPAPASKPPVTTAAPNGWRLVWGDEFDSGTLDRTKWNLRGAEGRSIDLGCNVDHPQNTFVGDGKLTLRALKEASYCSSQTRQYTQSYLDTMGKASFTYGRFEIRAKSPNKPETSTGLWPAFWLRPDDGGNGEIDVTELPGGADWYSRSTAAIFWDYSPVKQDTRIAVPGGGYPADGYHTYATEWDAKALKWYIDGKLVWTRDRTTTPWYDKAFNKPYNLRLNFQVGGWLGDPDASTRFPADFVVDYVRVYQR</sequence>
<dbReference type="PROSITE" id="PS51762">
    <property type="entry name" value="GH16_2"/>
    <property type="match status" value="1"/>
</dbReference>
<dbReference type="Gene3D" id="2.60.120.200">
    <property type="match status" value="1"/>
</dbReference>
<dbReference type="InterPro" id="IPR013320">
    <property type="entry name" value="ConA-like_dom_sf"/>
</dbReference>
<evidence type="ECO:0000313" key="4">
    <source>
        <dbReference type="EMBL" id="MBB4760822.1"/>
    </source>
</evidence>
<reference evidence="4 5" key="1">
    <citation type="submission" date="2020-08" db="EMBL/GenBank/DDBJ databases">
        <title>Sequencing the genomes of 1000 actinobacteria strains.</title>
        <authorList>
            <person name="Klenk H.-P."/>
        </authorList>
    </citation>
    <scope>NUCLEOTIDE SEQUENCE [LARGE SCALE GENOMIC DNA]</scope>
    <source>
        <strain evidence="4 5">DSM 43149</strain>
    </source>
</reference>